<keyword evidence="2" id="KW-0813">Transport</keyword>
<gene>
    <name evidence="12" type="ORF">A3F24_02695</name>
</gene>
<accession>A0A1G1Z3W4</accession>
<dbReference type="InterPro" id="IPR001708">
    <property type="entry name" value="YidC/ALB3/OXA1/COX18"/>
</dbReference>
<dbReference type="EMBL" id="MHIX01000040">
    <property type="protein sequence ID" value="OGY58580.1"/>
    <property type="molecule type" value="Genomic_DNA"/>
</dbReference>
<dbReference type="GO" id="GO:0015031">
    <property type="term" value="P:protein transport"/>
    <property type="evidence" value="ECO:0007669"/>
    <property type="project" value="UniProtKB-KW"/>
</dbReference>
<reference evidence="12 13" key="1">
    <citation type="journal article" date="2016" name="Nat. Commun.">
        <title>Thousands of microbial genomes shed light on interconnected biogeochemical processes in an aquifer system.</title>
        <authorList>
            <person name="Anantharaman K."/>
            <person name="Brown C.T."/>
            <person name="Hug L.A."/>
            <person name="Sharon I."/>
            <person name="Castelle C.J."/>
            <person name="Probst A.J."/>
            <person name="Thomas B.C."/>
            <person name="Singh A."/>
            <person name="Wilkins M.J."/>
            <person name="Karaoz U."/>
            <person name="Brodie E.L."/>
            <person name="Williams K.H."/>
            <person name="Hubbard S.S."/>
            <person name="Banfield J.F."/>
        </authorList>
    </citation>
    <scope>NUCLEOTIDE SEQUENCE [LARGE SCALE GENOMIC DNA]</scope>
</reference>
<dbReference type="STRING" id="1797689.A3F24_02695"/>
<feature type="transmembrane region" description="Helical" evidence="10">
    <location>
        <begin position="191"/>
        <end position="215"/>
    </location>
</feature>
<evidence type="ECO:0000256" key="2">
    <source>
        <dbReference type="ARBA" id="ARBA00022448"/>
    </source>
</evidence>
<evidence type="ECO:0000256" key="8">
    <source>
        <dbReference type="ARBA" id="ARBA00023186"/>
    </source>
</evidence>
<evidence type="ECO:0000259" key="11">
    <source>
        <dbReference type="Pfam" id="PF02096"/>
    </source>
</evidence>
<keyword evidence="4 9" id="KW-0812">Transmembrane</keyword>
<name>A0A1G1Z3W4_9BACT</name>
<dbReference type="PANTHER" id="PTHR12428">
    <property type="entry name" value="OXA1"/>
    <property type="match status" value="1"/>
</dbReference>
<comment type="subcellular location">
    <subcellularLocation>
        <location evidence="1">Cell membrane</location>
        <topology evidence="1">Multi-pass membrane protein</topology>
    </subcellularLocation>
    <subcellularLocation>
        <location evidence="9">Membrane</location>
        <topology evidence="9">Multi-pass membrane protein</topology>
    </subcellularLocation>
</comment>
<feature type="transmembrane region" description="Helical" evidence="10">
    <location>
        <begin position="92"/>
        <end position="112"/>
    </location>
</feature>
<evidence type="ECO:0000256" key="3">
    <source>
        <dbReference type="ARBA" id="ARBA00022475"/>
    </source>
</evidence>
<feature type="transmembrane region" description="Helical" evidence="10">
    <location>
        <begin position="20"/>
        <end position="44"/>
    </location>
</feature>
<sequence length="245" mass="27683">MAGFFNTVIFVPLLNALVEIYNTIAFQDLGIAIIFLTILVRIILFPLAHKSTKHQTIMQRLQPRIKEIQEKHKDDKEKQTQAMLELFKEHKVNPFSGFFILFLQLPVLWALYKLFMSGLDGGVLENLYSFVAKPEVINHMFLGLLNLSETSMVVVGLAAAAQYLQGQIALPKIEKGKILNTAEKTARRMVLIGPVATIAIFLILKLPAAVGLYWITQTAFQIFQQVYINKSLKNGERHNNNQTTA</sequence>
<dbReference type="InterPro" id="IPR028055">
    <property type="entry name" value="YidC/Oxa/ALB_C"/>
</dbReference>
<keyword evidence="5" id="KW-0653">Protein transport</keyword>
<protein>
    <recommendedName>
        <fullName evidence="11">Membrane insertase YidC/Oxa/ALB C-terminal domain-containing protein</fullName>
    </recommendedName>
</protein>
<dbReference type="PANTHER" id="PTHR12428:SF65">
    <property type="entry name" value="CYTOCHROME C OXIDASE ASSEMBLY PROTEIN COX18, MITOCHONDRIAL"/>
    <property type="match status" value="1"/>
</dbReference>
<evidence type="ECO:0000256" key="10">
    <source>
        <dbReference type="SAM" id="Phobius"/>
    </source>
</evidence>
<organism evidence="12 13">
    <name type="scientific">Candidatus Colwellbacteria bacterium RIFCSPHIGHO2_12_FULL_44_17</name>
    <dbReference type="NCBI Taxonomy" id="1797689"/>
    <lineage>
        <taxon>Bacteria</taxon>
        <taxon>Candidatus Colwelliibacteriota</taxon>
    </lineage>
</organism>
<feature type="domain" description="Membrane insertase YidC/Oxa/ALB C-terminal" evidence="11">
    <location>
        <begin position="30"/>
        <end position="230"/>
    </location>
</feature>
<evidence type="ECO:0000313" key="12">
    <source>
        <dbReference type="EMBL" id="OGY58580.1"/>
    </source>
</evidence>
<keyword evidence="6 10" id="KW-1133">Transmembrane helix</keyword>
<proteinExistence type="inferred from homology"/>
<evidence type="ECO:0000256" key="7">
    <source>
        <dbReference type="ARBA" id="ARBA00023136"/>
    </source>
</evidence>
<comment type="caution">
    <text evidence="12">The sequence shown here is derived from an EMBL/GenBank/DDBJ whole genome shotgun (WGS) entry which is preliminary data.</text>
</comment>
<dbReference type="CDD" id="cd20070">
    <property type="entry name" value="5TM_YidC_Alb3"/>
    <property type="match status" value="1"/>
</dbReference>
<dbReference type="GO" id="GO:0032977">
    <property type="term" value="F:membrane insertase activity"/>
    <property type="evidence" value="ECO:0007669"/>
    <property type="project" value="InterPro"/>
</dbReference>
<evidence type="ECO:0000256" key="6">
    <source>
        <dbReference type="ARBA" id="ARBA00022989"/>
    </source>
</evidence>
<dbReference type="InterPro" id="IPR047196">
    <property type="entry name" value="YidC_ALB_C"/>
</dbReference>
<keyword evidence="3" id="KW-1003">Cell membrane</keyword>
<dbReference type="AlphaFoldDB" id="A0A1G1Z3W4"/>
<keyword evidence="7 10" id="KW-0472">Membrane</keyword>
<keyword evidence="8" id="KW-0143">Chaperone</keyword>
<dbReference type="Pfam" id="PF02096">
    <property type="entry name" value="60KD_IMP"/>
    <property type="match status" value="1"/>
</dbReference>
<evidence type="ECO:0000256" key="1">
    <source>
        <dbReference type="ARBA" id="ARBA00004651"/>
    </source>
</evidence>
<dbReference type="Proteomes" id="UP000178515">
    <property type="component" value="Unassembled WGS sequence"/>
</dbReference>
<evidence type="ECO:0000256" key="9">
    <source>
        <dbReference type="RuleBase" id="RU003945"/>
    </source>
</evidence>
<dbReference type="NCBIfam" id="TIGR03592">
    <property type="entry name" value="yidC_oxa1_cterm"/>
    <property type="match status" value="1"/>
</dbReference>
<evidence type="ECO:0000256" key="5">
    <source>
        <dbReference type="ARBA" id="ARBA00022927"/>
    </source>
</evidence>
<evidence type="ECO:0000256" key="4">
    <source>
        <dbReference type="ARBA" id="ARBA00022692"/>
    </source>
</evidence>
<evidence type="ECO:0000313" key="13">
    <source>
        <dbReference type="Proteomes" id="UP000178515"/>
    </source>
</evidence>
<dbReference type="GO" id="GO:0005886">
    <property type="term" value="C:plasma membrane"/>
    <property type="evidence" value="ECO:0007669"/>
    <property type="project" value="UniProtKB-SubCell"/>
</dbReference>
<comment type="similarity">
    <text evidence="9">Belongs to the OXA1/ALB3/YidC family.</text>
</comment>
<dbReference type="GO" id="GO:0051205">
    <property type="term" value="P:protein insertion into membrane"/>
    <property type="evidence" value="ECO:0007669"/>
    <property type="project" value="TreeGrafter"/>
</dbReference>